<evidence type="ECO:0000256" key="3">
    <source>
        <dbReference type="ARBA" id="ARBA00022112"/>
    </source>
</evidence>
<evidence type="ECO:0000313" key="7">
    <source>
        <dbReference type="Proteomes" id="UP000001508"/>
    </source>
</evidence>
<feature type="binding site" evidence="5">
    <location>
        <position position="233"/>
    </location>
    <ligand>
        <name>a divalent metal cation</name>
        <dbReference type="ChEBI" id="CHEBI:60240"/>
        <label>1</label>
    </ligand>
</feature>
<keyword evidence="4 5" id="KW-0479">Metal-binding</keyword>
<protein>
    <recommendedName>
        <fullName evidence="3">GTP cyclohydrolase 1 type 2 homolog</fullName>
    </recommendedName>
</protein>
<keyword evidence="7" id="KW-1185">Reference proteome</keyword>
<dbReference type="STRING" id="589865.DaAHT2_0015"/>
<dbReference type="EMBL" id="CP001940">
    <property type="protein sequence ID" value="ADH84732.1"/>
    <property type="molecule type" value="Genomic_DNA"/>
</dbReference>
<evidence type="ECO:0000256" key="4">
    <source>
        <dbReference type="ARBA" id="ARBA00022723"/>
    </source>
</evidence>
<dbReference type="HOGENOM" id="CLU_037423_2_0_7"/>
<reference evidence="7" key="1">
    <citation type="submission" date="2010-02" db="EMBL/GenBank/DDBJ databases">
        <title>Complete sequence of Desulfurivibrio alkaliphilus AHT2.</title>
        <authorList>
            <consortium name="US DOE Joint Genome Institute"/>
            <person name="Pitluck S."/>
            <person name="Chertkov O."/>
            <person name="Detter J.C."/>
            <person name="Han C."/>
            <person name="Tapia R."/>
            <person name="Larimer F."/>
            <person name="Land M."/>
            <person name="Hauser L."/>
            <person name="Kyrpides N."/>
            <person name="Mikhailova N."/>
            <person name="Sorokin D.Y."/>
            <person name="Muyzer G."/>
            <person name="Woyke T."/>
        </authorList>
    </citation>
    <scope>NUCLEOTIDE SEQUENCE [LARGE SCALE GENOMIC DNA]</scope>
    <source>
        <strain evidence="7">DSM 19089 / UNIQEM U267 / AHT2</strain>
    </source>
</reference>
<dbReference type="Pfam" id="PF01784">
    <property type="entry name" value="DUF34_NIF3"/>
    <property type="match status" value="1"/>
</dbReference>
<dbReference type="InterPro" id="IPR036069">
    <property type="entry name" value="DUF34/NIF3_sf"/>
</dbReference>
<comment type="similarity">
    <text evidence="1">Belongs to the GTP cyclohydrolase I type 2/NIF3 family.</text>
</comment>
<dbReference type="NCBIfam" id="TIGR00486">
    <property type="entry name" value="YbgI_SA1388"/>
    <property type="match status" value="1"/>
</dbReference>
<evidence type="ECO:0000313" key="6">
    <source>
        <dbReference type="EMBL" id="ADH84732.1"/>
    </source>
</evidence>
<accession>D6Z575</accession>
<dbReference type="GO" id="GO:0046872">
    <property type="term" value="F:metal ion binding"/>
    <property type="evidence" value="ECO:0007669"/>
    <property type="project" value="UniProtKB-KW"/>
</dbReference>
<dbReference type="KEGG" id="dak:DaAHT2_0015"/>
<dbReference type="FunFam" id="3.40.1390.30:FF:000001">
    <property type="entry name" value="GTP cyclohydrolase 1 type 2"/>
    <property type="match status" value="1"/>
</dbReference>
<dbReference type="GO" id="GO:0005737">
    <property type="term" value="C:cytoplasm"/>
    <property type="evidence" value="ECO:0007669"/>
    <property type="project" value="TreeGrafter"/>
</dbReference>
<dbReference type="eggNOG" id="COG0327">
    <property type="taxonomic scope" value="Bacteria"/>
</dbReference>
<dbReference type="AlphaFoldDB" id="D6Z575"/>
<dbReference type="SUPFAM" id="SSF102705">
    <property type="entry name" value="NIF3 (NGG1p interacting factor 3)-like"/>
    <property type="match status" value="1"/>
</dbReference>
<evidence type="ECO:0000256" key="2">
    <source>
        <dbReference type="ARBA" id="ARBA00011643"/>
    </source>
</evidence>
<dbReference type="RefSeq" id="WP_013162263.1">
    <property type="nucleotide sequence ID" value="NC_014216.1"/>
</dbReference>
<feature type="binding site" evidence="5">
    <location>
        <position position="237"/>
    </location>
    <ligand>
        <name>a divalent metal cation</name>
        <dbReference type="ChEBI" id="CHEBI:60240"/>
        <label>1</label>
    </ligand>
</feature>
<name>D6Z575_DESAT</name>
<gene>
    <name evidence="6" type="ordered locus">DaAHT2_0015</name>
</gene>
<proteinExistence type="inferred from homology"/>
<comment type="subunit">
    <text evidence="2">Homohexamer.</text>
</comment>
<dbReference type="PANTHER" id="PTHR13799:SF14">
    <property type="entry name" value="GTP CYCLOHYDROLASE 1 TYPE 2 HOMOLOG"/>
    <property type="match status" value="1"/>
</dbReference>
<evidence type="ECO:0000256" key="5">
    <source>
        <dbReference type="PIRSR" id="PIRSR602678-1"/>
    </source>
</evidence>
<dbReference type="InterPro" id="IPR002678">
    <property type="entry name" value="DUF34/NIF3"/>
</dbReference>
<evidence type="ECO:0000256" key="1">
    <source>
        <dbReference type="ARBA" id="ARBA00006964"/>
    </source>
</evidence>
<feature type="binding site" evidence="5">
    <location>
        <position position="107"/>
    </location>
    <ligand>
        <name>a divalent metal cation</name>
        <dbReference type="ChEBI" id="CHEBI:60240"/>
        <label>1</label>
    </ligand>
</feature>
<feature type="binding site" evidence="5">
    <location>
        <position position="68"/>
    </location>
    <ligand>
        <name>a divalent metal cation</name>
        <dbReference type="ChEBI" id="CHEBI:60240"/>
        <label>1</label>
    </ligand>
</feature>
<dbReference type="Gene3D" id="3.40.1390.30">
    <property type="entry name" value="NIF3 (NGG1p interacting factor 3)-like"/>
    <property type="match status" value="2"/>
</dbReference>
<sequence length="276" mass="29705">MSITFTVNKLLKLLDSFSPFARTEEWDNTGLLVGDGQREVRGILLALDPTEDLLAECQAHQCNTIITHHPLIFKPLSQLRPDLPPGRLLFTAVHQGINIIACHTNLDVVPGGVSEALALRLGLHNLQVLHPTAPPPADDREGIGFGRIGELTEPIGGDDFLARLLTALELEAAPVAGPLPAMVRKVAVCGGSGSDLAAAAHRAGADIYVSGEIKHAVARWAEMEEFCLVDAGHYHSENPIIEGLTARLARELAAAGHDLPVLSSRRQQSPFRLHKK</sequence>
<dbReference type="InParanoid" id="D6Z575"/>
<dbReference type="PANTHER" id="PTHR13799">
    <property type="entry name" value="NGG1 INTERACTING FACTOR 3"/>
    <property type="match status" value="1"/>
</dbReference>
<feature type="binding site" evidence="5">
    <location>
        <position position="69"/>
    </location>
    <ligand>
        <name>a divalent metal cation</name>
        <dbReference type="ChEBI" id="CHEBI:60240"/>
        <label>1</label>
    </ligand>
</feature>
<dbReference type="Proteomes" id="UP000001508">
    <property type="component" value="Chromosome"/>
</dbReference>
<organism evidence="6 7">
    <name type="scientific">Desulfurivibrio alkaliphilus (strain DSM 19089 / UNIQEM U267 / AHT2)</name>
    <dbReference type="NCBI Taxonomy" id="589865"/>
    <lineage>
        <taxon>Bacteria</taxon>
        <taxon>Pseudomonadati</taxon>
        <taxon>Thermodesulfobacteriota</taxon>
        <taxon>Desulfobulbia</taxon>
        <taxon>Desulfobulbales</taxon>
        <taxon>Desulfobulbaceae</taxon>
        <taxon>Desulfurivibrio</taxon>
    </lineage>
</organism>
<dbReference type="OrthoDB" id="9792792at2"/>